<dbReference type="Proteomes" id="UP000002526">
    <property type="component" value="Chromosome"/>
</dbReference>
<dbReference type="EMBL" id="BA000040">
    <property type="protein sequence ID" value="BAC49657.1"/>
    <property type="molecule type" value="Genomic_DNA"/>
</dbReference>
<keyword evidence="2" id="KW-1185">Reference proteome</keyword>
<sequence length="140" mass="14951">MDHGDSQATCMPCVPAAACARRDRASYQALLAEARIGALAQGDRGCRCQPSVRGERRRRLGGDVEGAEMEFLPDGLVRLGVLREQRERGLRVLLPDLEIAGGDGEPAERVHVASGLGNPADPVPGDLVDCHSVPRSQICK</sequence>
<evidence type="ECO:0000313" key="1">
    <source>
        <dbReference type="EMBL" id="BAC49657.1"/>
    </source>
</evidence>
<reference evidence="2" key="1">
    <citation type="journal article" date="2002" name="DNA Res.">
        <title>Complete genomic sequence of nitrogen-fixing symbiotic bacterium Bradyrhizobium japonicum USDA110.</title>
        <authorList>
            <person name="Kaneko T."/>
            <person name="Nakamura Y."/>
            <person name="Sato S."/>
            <person name="Minamisawa K."/>
            <person name="Uchiumi T."/>
            <person name="Sasamoto S."/>
            <person name="Watanabe A."/>
            <person name="Idesawa K."/>
            <person name="Iriguchi M."/>
            <person name="Kawashima K."/>
            <person name="Kohara M."/>
            <person name="Matsumoto M."/>
            <person name="Shimpo S."/>
            <person name="Tsuruoka H."/>
            <person name="Wada T."/>
            <person name="Yamada M."/>
            <person name="Tabata S."/>
        </authorList>
    </citation>
    <scope>NUCLEOTIDE SEQUENCE [LARGE SCALE GENOMIC DNA]</scope>
    <source>
        <strain evidence="2">JCM 10833 / BCRC 13528 / IAM 13628 / NBRC 14792 / USDA 110</strain>
    </source>
</reference>
<dbReference type="EnsemblBacteria" id="BAC49657">
    <property type="protein sequence ID" value="BAC49657"/>
    <property type="gene ID" value="BAC49657"/>
</dbReference>
<organism evidence="1 2">
    <name type="scientific">Bradyrhizobium diazoefficiens (strain JCM 10833 / BCRC 13528 / IAM 13628 / NBRC 14792 / USDA 110)</name>
    <dbReference type="NCBI Taxonomy" id="224911"/>
    <lineage>
        <taxon>Bacteria</taxon>
        <taxon>Pseudomonadati</taxon>
        <taxon>Pseudomonadota</taxon>
        <taxon>Alphaproteobacteria</taxon>
        <taxon>Hyphomicrobiales</taxon>
        <taxon>Nitrobacteraceae</taxon>
        <taxon>Bradyrhizobium</taxon>
    </lineage>
</organism>
<evidence type="ECO:0000313" key="2">
    <source>
        <dbReference type="Proteomes" id="UP000002526"/>
    </source>
</evidence>
<dbReference type="InParanoid" id="Q89M01"/>
<dbReference type="HOGENOM" id="CLU_1831277_0_0_5"/>
<protein>
    <submittedName>
        <fullName evidence="1">Blr4392 protein</fullName>
    </submittedName>
</protein>
<gene>
    <name evidence="1" type="ordered locus">blr4392</name>
</gene>
<accession>Q89M01</accession>
<proteinExistence type="predicted"/>
<dbReference type="KEGG" id="bja:blr4392"/>
<name>Q89M01_BRADU</name>
<dbReference type="AlphaFoldDB" id="Q89M01"/>